<evidence type="ECO:0000313" key="19">
    <source>
        <dbReference type="EMBL" id="OGY12493.1"/>
    </source>
</evidence>
<dbReference type="GO" id="GO:0140078">
    <property type="term" value="F:class I DNA-(apurinic or apyrimidinic site) endonuclease activity"/>
    <property type="evidence" value="ECO:0007669"/>
    <property type="project" value="UniProtKB-EC"/>
</dbReference>
<dbReference type="SUPFAM" id="SSF46946">
    <property type="entry name" value="S13-like H2TH domain"/>
    <property type="match status" value="1"/>
</dbReference>
<dbReference type="Pfam" id="PF01149">
    <property type="entry name" value="Fapy_DNA_glyco"/>
    <property type="match status" value="1"/>
</dbReference>
<dbReference type="PANTHER" id="PTHR22993:SF9">
    <property type="entry name" value="FORMAMIDOPYRIMIDINE-DNA GLYCOSYLASE"/>
    <property type="match status" value="1"/>
</dbReference>
<evidence type="ECO:0000259" key="18">
    <source>
        <dbReference type="PROSITE" id="PS51068"/>
    </source>
</evidence>
<dbReference type="GO" id="GO:0034039">
    <property type="term" value="F:8-oxo-7,8-dihydroguanine DNA N-glycosylase activity"/>
    <property type="evidence" value="ECO:0007669"/>
    <property type="project" value="TreeGrafter"/>
</dbReference>
<dbReference type="AlphaFoldDB" id="A0A1G1VAT3"/>
<keyword evidence="14" id="KW-0326">Glycosidase</keyword>
<dbReference type="Pfam" id="PF06827">
    <property type="entry name" value="zf-FPG_IleRS"/>
    <property type="match status" value="1"/>
</dbReference>
<dbReference type="NCBIfam" id="NF002211">
    <property type="entry name" value="PRK01103.1"/>
    <property type="match status" value="1"/>
</dbReference>
<dbReference type="Gene3D" id="3.20.190.10">
    <property type="entry name" value="MutM-like, N-terminal"/>
    <property type="match status" value="1"/>
</dbReference>
<keyword evidence="7 16" id="KW-0863">Zinc-finger</keyword>
<keyword evidence="8" id="KW-0378">Hydrolase</keyword>
<evidence type="ECO:0000256" key="11">
    <source>
        <dbReference type="ARBA" id="ARBA00023204"/>
    </source>
</evidence>
<evidence type="ECO:0000256" key="13">
    <source>
        <dbReference type="ARBA" id="ARBA00023268"/>
    </source>
</evidence>
<evidence type="ECO:0000256" key="10">
    <source>
        <dbReference type="ARBA" id="ARBA00023125"/>
    </source>
</evidence>
<feature type="domain" description="Formamidopyrimidine-DNA glycosylase catalytic" evidence="18">
    <location>
        <begin position="2"/>
        <end position="124"/>
    </location>
</feature>
<evidence type="ECO:0000256" key="1">
    <source>
        <dbReference type="ARBA" id="ARBA00001668"/>
    </source>
</evidence>
<dbReference type="Pfam" id="PF06831">
    <property type="entry name" value="H2TH"/>
    <property type="match status" value="1"/>
</dbReference>
<dbReference type="GO" id="GO:0006284">
    <property type="term" value="P:base-excision repair"/>
    <property type="evidence" value="ECO:0007669"/>
    <property type="project" value="InterPro"/>
</dbReference>
<evidence type="ECO:0000256" key="16">
    <source>
        <dbReference type="PROSITE-ProRule" id="PRU00391"/>
    </source>
</evidence>
<dbReference type="SMART" id="SM01232">
    <property type="entry name" value="H2TH"/>
    <property type="match status" value="1"/>
</dbReference>
<sequence>MPELPEVETIRMGMEKYIVGHEVVGVDVRLPKIVKEGDTEKLTGGKIIGARRFGKVLSLDLDNNFSLVAHIKLTGQFIYLGPNRPKESILSSELTGPLPGKHTHLILNLDKGGNLYYNDIRQFSWIRILPTESVVDFPFIHELGPEPIRLANTRSGQAFLTLDVFRGIVSGTLQKIKVLLMDQKKIGGVGNIYANDALFLSGIDPTRKANSLSLREQSKLYESIIEVLKQGLKYGGATEMNFVNVLGQGGGYQEHFLVYGREGKPCPNNCGGIILKIRLGGRGTYYCPNCQK</sequence>
<dbReference type="GO" id="GO:0008270">
    <property type="term" value="F:zinc ion binding"/>
    <property type="evidence" value="ECO:0007669"/>
    <property type="project" value="UniProtKB-KW"/>
</dbReference>
<dbReference type="SMART" id="SM00898">
    <property type="entry name" value="Fapy_DNA_glyco"/>
    <property type="match status" value="1"/>
</dbReference>
<dbReference type="InterPro" id="IPR035937">
    <property type="entry name" value="FPG_N"/>
</dbReference>
<gene>
    <name evidence="19" type="ORF">A3A77_00770</name>
</gene>
<dbReference type="InterPro" id="IPR020629">
    <property type="entry name" value="FPG_Glyclase"/>
</dbReference>
<dbReference type="FunFam" id="1.10.8.50:FF:000003">
    <property type="entry name" value="Formamidopyrimidine-DNA glycosylase"/>
    <property type="match status" value="1"/>
</dbReference>
<reference evidence="19 20" key="1">
    <citation type="journal article" date="2016" name="Nat. Commun.">
        <title>Thousands of microbial genomes shed light on interconnected biogeochemical processes in an aquifer system.</title>
        <authorList>
            <person name="Anantharaman K."/>
            <person name="Brown C.T."/>
            <person name="Hug L.A."/>
            <person name="Sharon I."/>
            <person name="Castelle C.J."/>
            <person name="Probst A.J."/>
            <person name="Thomas B.C."/>
            <person name="Singh A."/>
            <person name="Wilkins M.J."/>
            <person name="Karaoz U."/>
            <person name="Brodie E.L."/>
            <person name="Williams K.H."/>
            <person name="Hubbard S.S."/>
            <person name="Banfield J.F."/>
        </authorList>
    </citation>
    <scope>NUCLEOTIDE SEQUENCE [LARGE SCALE GENOMIC DNA]</scope>
</reference>
<dbReference type="GO" id="GO:0003684">
    <property type="term" value="F:damaged DNA binding"/>
    <property type="evidence" value="ECO:0007669"/>
    <property type="project" value="InterPro"/>
</dbReference>
<comment type="caution">
    <text evidence="19">The sequence shown here is derived from an EMBL/GenBank/DDBJ whole genome shotgun (WGS) entry which is preliminary data.</text>
</comment>
<keyword evidence="5" id="KW-0479">Metal-binding</keyword>
<keyword evidence="10" id="KW-0238">DNA-binding</keyword>
<dbReference type="InterPro" id="IPR012319">
    <property type="entry name" value="FPG_cat"/>
</dbReference>
<accession>A0A1G1VAT3</accession>
<dbReference type="InterPro" id="IPR015886">
    <property type="entry name" value="H2TH_FPG"/>
</dbReference>
<keyword evidence="13" id="KW-0511">Multifunctional enzyme</keyword>
<evidence type="ECO:0000256" key="2">
    <source>
        <dbReference type="ARBA" id="ARBA00001947"/>
    </source>
</evidence>
<dbReference type="InterPro" id="IPR015887">
    <property type="entry name" value="DNA_glyclase_Znf_dom_DNA_BS"/>
</dbReference>
<dbReference type="InterPro" id="IPR000214">
    <property type="entry name" value="Znf_DNA_glyclase/AP_lyase"/>
</dbReference>
<evidence type="ECO:0000256" key="14">
    <source>
        <dbReference type="ARBA" id="ARBA00023295"/>
    </source>
</evidence>
<name>A0A1G1VAT3_9BACT</name>
<dbReference type="SUPFAM" id="SSF57716">
    <property type="entry name" value="Glucocorticoid receptor-like (DNA-binding domain)"/>
    <property type="match status" value="1"/>
</dbReference>
<proteinExistence type="inferred from homology"/>
<protein>
    <submittedName>
        <fullName evidence="19">DNA-formamidopyrimidine glycosylase</fullName>
    </submittedName>
</protein>
<comment type="subunit">
    <text evidence="4">Monomer.</text>
</comment>
<dbReference type="InterPro" id="IPR010663">
    <property type="entry name" value="Znf_FPG/IleRS"/>
</dbReference>
<organism evidence="19 20">
    <name type="scientific">Candidatus Blackburnbacteria bacterium RIFCSPLOWO2_01_FULL_40_20</name>
    <dbReference type="NCBI Taxonomy" id="1797519"/>
    <lineage>
        <taxon>Bacteria</taxon>
        <taxon>Candidatus Blackburniibacteriota</taxon>
    </lineage>
</organism>
<keyword evidence="9" id="KW-0862">Zinc</keyword>
<evidence type="ECO:0000256" key="4">
    <source>
        <dbReference type="ARBA" id="ARBA00011245"/>
    </source>
</evidence>
<evidence type="ECO:0000256" key="12">
    <source>
        <dbReference type="ARBA" id="ARBA00023239"/>
    </source>
</evidence>
<keyword evidence="6" id="KW-0227">DNA damage</keyword>
<dbReference type="PROSITE" id="PS51066">
    <property type="entry name" value="ZF_FPG_2"/>
    <property type="match status" value="1"/>
</dbReference>
<evidence type="ECO:0000256" key="3">
    <source>
        <dbReference type="ARBA" id="ARBA00009409"/>
    </source>
</evidence>
<dbReference type="PANTHER" id="PTHR22993">
    <property type="entry name" value="FORMAMIDOPYRIMIDINE-DNA GLYCOSYLASE"/>
    <property type="match status" value="1"/>
</dbReference>
<evidence type="ECO:0000259" key="17">
    <source>
        <dbReference type="PROSITE" id="PS51066"/>
    </source>
</evidence>
<evidence type="ECO:0000256" key="9">
    <source>
        <dbReference type="ARBA" id="ARBA00022833"/>
    </source>
</evidence>
<comment type="catalytic activity">
    <reaction evidence="1">
        <text>Hydrolysis of DNA containing ring-opened 7-methylguanine residues, releasing 2,6-diamino-4-hydroxy-5-(N-methyl)formamidopyrimidine.</text>
        <dbReference type="EC" id="3.2.2.23"/>
    </reaction>
</comment>
<evidence type="ECO:0000256" key="5">
    <source>
        <dbReference type="ARBA" id="ARBA00022723"/>
    </source>
</evidence>
<evidence type="ECO:0000256" key="15">
    <source>
        <dbReference type="ARBA" id="ARBA00044632"/>
    </source>
</evidence>
<dbReference type="NCBIfam" id="TIGR00577">
    <property type="entry name" value="fpg"/>
    <property type="match status" value="1"/>
</dbReference>
<comment type="similarity">
    <text evidence="3">Belongs to the FPG family.</text>
</comment>
<dbReference type="SUPFAM" id="SSF81624">
    <property type="entry name" value="N-terminal domain of MutM-like DNA repair proteins"/>
    <property type="match status" value="1"/>
</dbReference>
<evidence type="ECO:0000256" key="7">
    <source>
        <dbReference type="ARBA" id="ARBA00022771"/>
    </source>
</evidence>
<feature type="domain" description="FPG-type" evidence="17">
    <location>
        <begin position="257"/>
        <end position="292"/>
    </location>
</feature>
<evidence type="ECO:0000256" key="6">
    <source>
        <dbReference type="ARBA" id="ARBA00022763"/>
    </source>
</evidence>
<dbReference type="CDD" id="cd08966">
    <property type="entry name" value="EcFpg-like_N"/>
    <property type="match status" value="1"/>
</dbReference>
<dbReference type="Gene3D" id="1.10.8.50">
    <property type="match status" value="1"/>
</dbReference>
<keyword evidence="11" id="KW-0234">DNA repair</keyword>
<evidence type="ECO:0000313" key="20">
    <source>
        <dbReference type="Proteomes" id="UP000178659"/>
    </source>
</evidence>
<evidence type="ECO:0000256" key="8">
    <source>
        <dbReference type="ARBA" id="ARBA00022801"/>
    </source>
</evidence>
<keyword evidence="12" id="KW-0456">Lyase</keyword>
<dbReference type="PROSITE" id="PS51068">
    <property type="entry name" value="FPG_CAT"/>
    <property type="match status" value="1"/>
</dbReference>
<dbReference type="PROSITE" id="PS01242">
    <property type="entry name" value="ZF_FPG_1"/>
    <property type="match status" value="1"/>
</dbReference>
<dbReference type="EMBL" id="MHCC01000027">
    <property type="protein sequence ID" value="OGY12493.1"/>
    <property type="molecule type" value="Genomic_DNA"/>
</dbReference>
<dbReference type="InterPro" id="IPR010979">
    <property type="entry name" value="Ribosomal_uS13-like_H2TH"/>
</dbReference>
<dbReference type="Proteomes" id="UP000178659">
    <property type="component" value="Unassembled WGS sequence"/>
</dbReference>
<comment type="catalytic activity">
    <reaction evidence="15">
        <text>2'-deoxyribonucleotide-(2'-deoxyribose 5'-phosphate)-2'-deoxyribonucleotide-DNA = a 3'-end 2'-deoxyribonucleotide-(2,3-dehydro-2,3-deoxyribose 5'-phosphate)-DNA + a 5'-end 5'-phospho-2'-deoxyribonucleoside-DNA + H(+)</text>
        <dbReference type="Rhea" id="RHEA:66592"/>
        <dbReference type="Rhea" id="RHEA-COMP:13180"/>
        <dbReference type="Rhea" id="RHEA-COMP:16897"/>
        <dbReference type="Rhea" id="RHEA-COMP:17067"/>
        <dbReference type="ChEBI" id="CHEBI:15378"/>
        <dbReference type="ChEBI" id="CHEBI:136412"/>
        <dbReference type="ChEBI" id="CHEBI:157695"/>
        <dbReference type="ChEBI" id="CHEBI:167181"/>
        <dbReference type="EC" id="4.2.99.18"/>
    </reaction>
</comment>
<comment type="cofactor">
    <cofactor evidence="2">
        <name>Zn(2+)</name>
        <dbReference type="ChEBI" id="CHEBI:29105"/>
    </cofactor>
</comment>